<evidence type="ECO:0008006" key="4">
    <source>
        <dbReference type="Google" id="ProtNLM"/>
    </source>
</evidence>
<name>A0ABR4MIQ1_9PEZI</name>
<dbReference type="PANTHER" id="PTHR16291">
    <property type="entry name" value="NUCLEAR CAP-BINDING PROTEIN SUBUNIT 3"/>
    <property type="match status" value="1"/>
</dbReference>
<feature type="region of interest" description="Disordered" evidence="1">
    <location>
        <begin position="163"/>
        <end position="195"/>
    </location>
</feature>
<dbReference type="RefSeq" id="XP_070859340.1">
    <property type="nucleotide sequence ID" value="XM_071002869.1"/>
</dbReference>
<dbReference type="EMBL" id="JABSNW010000004">
    <property type="protein sequence ID" value="KAL2888160.1"/>
    <property type="molecule type" value="Genomic_DNA"/>
</dbReference>
<protein>
    <recommendedName>
        <fullName evidence="4">RRM domain-containing protein</fullName>
    </recommendedName>
</protein>
<sequence length="388" mass="44995">MSLNTMDWDMEVEDEVETTTAVNDQENAIDEVAKFVRGSCYEFFVIAPTKVHIRGLDVLTTSDIKAYVKEHFGVVDRVEWIDDTSANLLFSSEEIALDALNSLSVATIDHTIDPSPAQLYHAKPFTSKLENNLMVRYAFTTDKKESGAAARSRFYLLNPEHDPEERLRRRENHERDNLRNRKFQHNNYRERNRLQRDDDDEIEKFSNDFYDDLEDDRDLSRRHRQRTYSRSPNRSSHLNQRKELFPDRIGGSYKASSRDRSASPVRTKEADIAVDVSSNRSSRNKDRDQFIRDQQRLKNRGKDLFPGIIGRKTQASGSQMDLLDKSRRYPDEALIESKVTKGFAIKGAATSNVKELFPSRFTRNSGKELFEDKLQGRGLSRQRAEDAW</sequence>
<proteinExistence type="predicted"/>
<dbReference type="Proteomes" id="UP001610728">
    <property type="component" value="Unassembled WGS sequence"/>
</dbReference>
<organism evidence="2 3">
    <name type="scientific">Ceratocystis lukuohia</name>
    <dbReference type="NCBI Taxonomy" id="2019550"/>
    <lineage>
        <taxon>Eukaryota</taxon>
        <taxon>Fungi</taxon>
        <taxon>Dikarya</taxon>
        <taxon>Ascomycota</taxon>
        <taxon>Pezizomycotina</taxon>
        <taxon>Sordariomycetes</taxon>
        <taxon>Hypocreomycetidae</taxon>
        <taxon>Microascales</taxon>
        <taxon>Ceratocystidaceae</taxon>
        <taxon>Ceratocystis</taxon>
    </lineage>
</organism>
<reference evidence="2 3" key="1">
    <citation type="submission" date="2020-05" db="EMBL/GenBank/DDBJ databases">
        <title>Ceratocystis lukuohia genome.</title>
        <authorList>
            <person name="Harrington T.C."/>
            <person name="Kim K."/>
            <person name="Mayers C.G."/>
        </authorList>
    </citation>
    <scope>NUCLEOTIDE SEQUENCE [LARGE SCALE GENOMIC DNA]</scope>
    <source>
        <strain evidence="2 3">C4212</strain>
    </source>
</reference>
<feature type="region of interest" description="Disordered" evidence="1">
    <location>
        <begin position="220"/>
        <end position="269"/>
    </location>
</feature>
<feature type="compositionally biased region" description="Polar residues" evidence="1">
    <location>
        <begin position="228"/>
        <end position="238"/>
    </location>
</feature>
<dbReference type="InterPro" id="IPR019416">
    <property type="entry name" value="NCBP3"/>
</dbReference>
<keyword evidence="3" id="KW-1185">Reference proteome</keyword>
<dbReference type="Pfam" id="PF10309">
    <property type="entry name" value="NCBP3"/>
    <property type="match status" value="1"/>
</dbReference>
<accession>A0ABR4MIQ1</accession>
<comment type="caution">
    <text evidence="2">The sequence shown here is derived from an EMBL/GenBank/DDBJ whole genome shotgun (WGS) entry which is preliminary data.</text>
</comment>
<evidence type="ECO:0000256" key="1">
    <source>
        <dbReference type="SAM" id="MobiDB-lite"/>
    </source>
</evidence>
<feature type="compositionally biased region" description="Basic and acidic residues" evidence="1">
    <location>
        <begin position="163"/>
        <end position="179"/>
    </location>
</feature>
<feature type="compositionally biased region" description="Basic and acidic residues" evidence="1">
    <location>
        <begin position="256"/>
        <end position="269"/>
    </location>
</feature>
<evidence type="ECO:0000313" key="2">
    <source>
        <dbReference type="EMBL" id="KAL2888160.1"/>
    </source>
</evidence>
<evidence type="ECO:0000313" key="3">
    <source>
        <dbReference type="Proteomes" id="UP001610728"/>
    </source>
</evidence>
<dbReference type="GeneID" id="98118273"/>
<dbReference type="PANTHER" id="PTHR16291:SF0">
    <property type="entry name" value="NUCLEAR CAP-BINDING PROTEIN SUBUNIT 3"/>
    <property type="match status" value="1"/>
</dbReference>
<gene>
    <name evidence="2" type="ORF">HOO65_040497</name>
</gene>